<name>A0A4R6Z8B9_9GAMM</name>
<accession>A0A4R6Z8B9</accession>
<evidence type="ECO:0000259" key="4">
    <source>
        <dbReference type="Pfam" id="PF14331"/>
    </source>
</evidence>
<dbReference type="InterPro" id="IPR053156">
    <property type="entry name" value="T6SS_TssM-like"/>
</dbReference>
<dbReference type="AlphaFoldDB" id="A0A4R6Z8B9"/>
<sequence length="1199" mass="134048">MLRRLFSLIFSRYLFITLGLIALGLAIWYLGPLFAFANYRPLEPVKVRVWIMIGILVLLLLRLLLRVWKKQRMNARLIDAVMGMREAKPASPNDPSRAAIDELRSNFERALTQLKKTRFGGKKESGLMAQFGQKFLYQIPWYVFIGAPGSGKTTALLNSGLRFPLAEEMGKESIRGVGGTRSCDWWFADETVLLDTAGRYTMQESDAVADKAEWEGFLKLLKKFRPRQPLNGAILTVSVADLLSSSEDERDRHAARIRARLNELTDNLNIAFPIYVLVSKVDLLGGFNEYFNNLSKEERAQVWGFTLPLQLGGEVNRELLGRQMETEMDLLARRLFDKLPELMLSESDTARRARAYTLPQHFANLTPLVRQLLQNVFADSKFAPQAMLRGVYFTSGTQEGTPFDRLLGSLNRSLGFDGRVSLQQTPKSGKSYFLQDLLHKVIFPEAHLAGRNRRAERRERWLSIAGHTAVLGLLALAVVGWAVSYKRNNNYIDFVDSKTALVDGHLKTMQKGEGATLLELLPGLNALVKLADGPDFPVGDPPINLTYGLYQGGKLDAAAQDSYRKAIERALLPQIVRRLEEMLRTTPEDNLELTYETLKVYLMLAEPKHYDPSTVEAFLRLDWERSLPTSATQEQRDQLFTHLSRLLNADAVTSPFPADVDLVKQKREQLARYSLAQRAYSRLKNRLNNGSLGDFTIAEAGGPQATLVFRRASGEPLTKGIPGLFTFHGYHNVFLPEAGSILGLLENEEGWVLDRVAQRPQQQLDALGEGSLQRDLKRLYLHEYVGLWEAYLSDVRLVSSGSMSQSIETARILSAPDSPIAQFLRAVARETTLIKPENPTDSSLLSQAKRQVSSAKDDLARTLGPSIVPAVARKEERLERIVDDRFEPIRRLVRTDSGAPQIDQVMKLFNELYMNLSGTEAALATRTTLSVPSGEVLTRVRAEAAQLPMPLRGMLENLADSGSRQADGSIRSTLGGELDSSLGEFCRRAIQGRYPFQRAAQQDVTLADFSRMFSQGGLMDQFFTSRLAPMADISGPNWVLRQPGGATVPLGSFQKAARIRDVFFPSGGKAMDLSFEFKVLEMDATIEQMTLDVDGQVFRYAHGPQVPNRATWPGPRATNQVRIVTTSAKDGEKYMVMTGPWALFRLFDEGEIRPGAGPERFVAALLIHGKRIVIEVTASSVQNPFRLRELVSFSCPGRI</sequence>
<dbReference type="InterPro" id="IPR010623">
    <property type="entry name" value="IcmF_C"/>
</dbReference>
<dbReference type="SUPFAM" id="SSF52540">
    <property type="entry name" value="P-loop containing nucleoside triphosphate hydrolases"/>
    <property type="match status" value="1"/>
</dbReference>
<comment type="caution">
    <text evidence="5">The sequence shown here is derived from an EMBL/GenBank/DDBJ whole genome shotgun (WGS) entry which is preliminary data.</text>
</comment>
<evidence type="ECO:0000313" key="6">
    <source>
        <dbReference type="Proteomes" id="UP000295293"/>
    </source>
</evidence>
<dbReference type="PANTHER" id="PTHR36153:SF1">
    <property type="entry name" value="TYPE VI SECRETION SYSTEM COMPONENT TSSM1"/>
    <property type="match status" value="1"/>
</dbReference>
<evidence type="ECO:0000256" key="1">
    <source>
        <dbReference type="SAM" id="Phobius"/>
    </source>
</evidence>
<dbReference type="Pfam" id="PF14331">
    <property type="entry name" value="IcmF-related_N"/>
    <property type="match status" value="1"/>
</dbReference>
<dbReference type="Proteomes" id="UP000295293">
    <property type="component" value="Unassembled WGS sequence"/>
</dbReference>
<dbReference type="InterPro" id="IPR017731">
    <property type="entry name" value="TssM1-like"/>
</dbReference>
<reference evidence="5 6" key="1">
    <citation type="submission" date="2019-03" db="EMBL/GenBank/DDBJ databases">
        <title>Genomic Encyclopedia of Type Strains, Phase IV (KMG-IV): sequencing the most valuable type-strain genomes for metagenomic binning, comparative biology and taxonomic classification.</title>
        <authorList>
            <person name="Goeker M."/>
        </authorList>
    </citation>
    <scope>NUCLEOTIDE SEQUENCE [LARGE SCALE GENOMIC DNA]</scope>
    <source>
        <strain evidence="5 6">DSM 21667</strain>
    </source>
</reference>
<feature type="domain" description="Type VI secretion system IcmF C-terminal" evidence="2">
    <location>
        <begin position="1075"/>
        <end position="1180"/>
    </location>
</feature>
<dbReference type="InterPro" id="IPR027417">
    <property type="entry name" value="P-loop_NTPase"/>
</dbReference>
<dbReference type="OrthoDB" id="9758229at2"/>
<keyword evidence="1" id="KW-1133">Transmembrane helix</keyword>
<organism evidence="5 6">
    <name type="scientific">Tahibacter aquaticus</name>
    <dbReference type="NCBI Taxonomy" id="520092"/>
    <lineage>
        <taxon>Bacteria</taxon>
        <taxon>Pseudomonadati</taxon>
        <taxon>Pseudomonadota</taxon>
        <taxon>Gammaproteobacteria</taxon>
        <taxon>Lysobacterales</taxon>
        <taxon>Rhodanobacteraceae</taxon>
        <taxon>Tahibacter</taxon>
    </lineage>
</organism>
<dbReference type="CDD" id="cd00882">
    <property type="entry name" value="Ras_like_GTPase"/>
    <property type="match status" value="1"/>
</dbReference>
<feature type="domain" description="IcmF-related" evidence="3">
    <location>
        <begin position="521"/>
        <end position="832"/>
    </location>
</feature>
<proteinExistence type="predicted"/>
<gene>
    <name evidence="5" type="ORF">DFR29_102521</name>
</gene>
<dbReference type="InterPro" id="IPR025743">
    <property type="entry name" value="TssM1_N"/>
</dbReference>
<keyword evidence="1" id="KW-0812">Transmembrane</keyword>
<dbReference type="EMBL" id="SNZH01000002">
    <property type="protein sequence ID" value="TDR47859.1"/>
    <property type="molecule type" value="Genomic_DNA"/>
</dbReference>
<keyword evidence="6" id="KW-1185">Reference proteome</keyword>
<keyword evidence="1" id="KW-0472">Membrane</keyword>
<dbReference type="InterPro" id="IPR009612">
    <property type="entry name" value="IcmF-rel"/>
</dbReference>
<evidence type="ECO:0000313" key="5">
    <source>
        <dbReference type="EMBL" id="TDR47859.1"/>
    </source>
</evidence>
<evidence type="ECO:0000259" key="2">
    <source>
        <dbReference type="Pfam" id="PF06744"/>
    </source>
</evidence>
<dbReference type="Pfam" id="PF06744">
    <property type="entry name" value="IcmF_C"/>
    <property type="match status" value="1"/>
</dbReference>
<feature type="domain" description="Type VI secretion system component TssM1 N-terminal" evidence="4">
    <location>
        <begin position="209"/>
        <end position="469"/>
    </location>
</feature>
<feature type="transmembrane region" description="Helical" evidence="1">
    <location>
        <begin position="461"/>
        <end position="483"/>
    </location>
</feature>
<dbReference type="Pfam" id="PF06761">
    <property type="entry name" value="IcmF-related"/>
    <property type="match status" value="1"/>
</dbReference>
<protein>
    <submittedName>
        <fullName evidence="5">Type VI secretion system protein ImpL</fullName>
    </submittedName>
</protein>
<dbReference type="RefSeq" id="WP_133817565.1">
    <property type="nucleotide sequence ID" value="NZ_SNZH01000002.1"/>
</dbReference>
<feature type="transmembrane region" description="Helical" evidence="1">
    <location>
        <begin position="49"/>
        <end position="68"/>
    </location>
</feature>
<dbReference type="NCBIfam" id="TIGR03348">
    <property type="entry name" value="VI_IcmF"/>
    <property type="match status" value="1"/>
</dbReference>
<dbReference type="PANTHER" id="PTHR36153">
    <property type="entry name" value="INNER MEMBRANE PROTEIN-RELATED"/>
    <property type="match status" value="1"/>
</dbReference>
<feature type="transmembrane region" description="Helical" evidence="1">
    <location>
        <begin position="12"/>
        <end position="37"/>
    </location>
</feature>
<evidence type="ECO:0000259" key="3">
    <source>
        <dbReference type="Pfam" id="PF06761"/>
    </source>
</evidence>